<comment type="caution">
    <text evidence="1">The sequence shown here is derived from an EMBL/GenBank/DDBJ whole genome shotgun (WGS) entry which is preliminary data.</text>
</comment>
<organism evidence="1 2">
    <name type="scientific">Ramlibacter pallidus</name>
    <dbReference type="NCBI Taxonomy" id="2780087"/>
    <lineage>
        <taxon>Bacteria</taxon>
        <taxon>Pseudomonadati</taxon>
        <taxon>Pseudomonadota</taxon>
        <taxon>Betaproteobacteria</taxon>
        <taxon>Burkholderiales</taxon>
        <taxon>Comamonadaceae</taxon>
        <taxon>Ramlibacter</taxon>
    </lineage>
</organism>
<accession>A0ABR9S3D7</accession>
<evidence type="ECO:0000313" key="1">
    <source>
        <dbReference type="EMBL" id="MBE7368021.1"/>
    </source>
</evidence>
<sequence length="134" mass="15274">MDEAILVAKYGIATKELTDLVMAAEKAYRCQGKKSIFGRDKGEEANDLLSRAMLRAISRLSAIGEISSNDLMAQVDALRLAMRHTAAAYPNWPDAYRYLDRWLEDFVKPVDMSPVVAVWMEESRRRREGPKEHK</sequence>
<gene>
    <name evidence="1" type="ORF">IM787_10615</name>
</gene>
<dbReference type="Proteomes" id="UP000806285">
    <property type="component" value="Unassembled WGS sequence"/>
</dbReference>
<evidence type="ECO:0000313" key="2">
    <source>
        <dbReference type="Proteomes" id="UP000806285"/>
    </source>
</evidence>
<dbReference type="RefSeq" id="WP_193676639.1">
    <property type="nucleotide sequence ID" value="NZ_JADDIV010000003.1"/>
</dbReference>
<protein>
    <submittedName>
        <fullName evidence="1">Uncharacterized protein</fullName>
    </submittedName>
</protein>
<proteinExistence type="predicted"/>
<dbReference type="EMBL" id="JADDIV010000003">
    <property type="protein sequence ID" value="MBE7368021.1"/>
    <property type="molecule type" value="Genomic_DNA"/>
</dbReference>
<keyword evidence="2" id="KW-1185">Reference proteome</keyword>
<name>A0ABR9S3D7_9BURK</name>
<reference evidence="1 2" key="1">
    <citation type="submission" date="2020-10" db="EMBL/GenBank/DDBJ databases">
        <title>Ramlibacter sp. HM2 16S ribosomal RNA gene Genome sequencing and assembly.</title>
        <authorList>
            <person name="Kang M."/>
        </authorList>
    </citation>
    <scope>NUCLEOTIDE SEQUENCE [LARGE SCALE GENOMIC DNA]</scope>
    <source>
        <strain evidence="1 2">HM2</strain>
    </source>
</reference>